<feature type="chain" id="PRO_5040337679" description="Secreted protein" evidence="1">
    <location>
        <begin position="25"/>
        <end position="161"/>
    </location>
</feature>
<keyword evidence="1" id="KW-0732">Signal</keyword>
<gene>
    <name evidence="2" type="ORF">K431DRAFT_28148</name>
</gene>
<keyword evidence="3" id="KW-1185">Reference proteome</keyword>
<sequence>MSQGTPLLCLSLGSGFLLFARLDAVIIPSQREDFLDIHHASRFSCSLSSVNIYILSSWEFHQSGGGGKHSGLHFTKSSCMLPGVCFDKRDLLQSTRKGCNRERVSWFIKRMGEQGLDCSFSKGNRGRRKERRDTRFPLNSRGKEIIMPPFLVDVNAFSTLL</sequence>
<dbReference type="AlphaFoldDB" id="A0A9P4QEN2"/>
<evidence type="ECO:0000313" key="2">
    <source>
        <dbReference type="EMBL" id="KAF2723307.1"/>
    </source>
</evidence>
<organism evidence="2 3">
    <name type="scientific">Polychaeton citri CBS 116435</name>
    <dbReference type="NCBI Taxonomy" id="1314669"/>
    <lineage>
        <taxon>Eukaryota</taxon>
        <taxon>Fungi</taxon>
        <taxon>Dikarya</taxon>
        <taxon>Ascomycota</taxon>
        <taxon>Pezizomycotina</taxon>
        <taxon>Dothideomycetes</taxon>
        <taxon>Dothideomycetidae</taxon>
        <taxon>Capnodiales</taxon>
        <taxon>Capnodiaceae</taxon>
        <taxon>Polychaeton</taxon>
    </lineage>
</organism>
<feature type="signal peptide" evidence="1">
    <location>
        <begin position="1"/>
        <end position="24"/>
    </location>
</feature>
<accession>A0A9P4QEN2</accession>
<proteinExistence type="predicted"/>
<comment type="caution">
    <text evidence="2">The sequence shown here is derived from an EMBL/GenBank/DDBJ whole genome shotgun (WGS) entry which is preliminary data.</text>
</comment>
<protein>
    <recommendedName>
        <fullName evidence="4">Secreted protein</fullName>
    </recommendedName>
</protein>
<reference evidence="2" key="1">
    <citation type="journal article" date="2020" name="Stud. Mycol.">
        <title>101 Dothideomycetes genomes: a test case for predicting lifestyles and emergence of pathogens.</title>
        <authorList>
            <person name="Haridas S."/>
            <person name="Albert R."/>
            <person name="Binder M."/>
            <person name="Bloem J."/>
            <person name="Labutti K."/>
            <person name="Salamov A."/>
            <person name="Andreopoulos B."/>
            <person name="Baker S."/>
            <person name="Barry K."/>
            <person name="Bills G."/>
            <person name="Bluhm B."/>
            <person name="Cannon C."/>
            <person name="Castanera R."/>
            <person name="Culley D."/>
            <person name="Daum C."/>
            <person name="Ezra D."/>
            <person name="Gonzalez J."/>
            <person name="Henrissat B."/>
            <person name="Kuo A."/>
            <person name="Liang C."/>
            <person name="Lipzen A."/>
            <person name="Lutzoni F."/>
            <person name="Magnuson J."/>
            <person name="Mondo S."/>
            <person name="Nolan M."/>
            <person name="Ohm R."/>
            <person name="Pangilinan J."/>
            <person name="Park H.-J."/>
            <person name="Ramirez L."/>
            <person name="Alfaro M."/>
            <person name="Sun H."/>
            <person name="Tritt A."/>
            <person name="Yoshinaga Y."/>
            <person name="Zwiers L.-H."/>
            <person name="Turgeon B."/>
            <person name="Goodwin S."/>
            <person name="Spatafora J."/>
            <person name="Crous P."/>
            <person name="Grigoriev I."/>
        </authorList>
    </citation>
    <scope>NUCLEOTIDE SEQUENCE</scope>
    <source>
        <strain evidence="2">CBS 116435</strain>
    </source>
</reference>
<dbReference type="EMBL" id="MU003777">
    <property type="protein sequence ID" value="KAF2723307.1"/>
    <property type="molecule type" value="Genomic_DNA"/>
</dbReference>
<evidence type="ECO:0000256" key="1">
    <source>
        <dbReference type="SAM" id="SignalP"/>
    </source>
</evidence>
<evidence type="ECO:0000313" key="3">
    <source>
        <dbReference type="Proteomes" id="UP000799441"/>
    </source>
</evidence>
<evidence type="ECO:0008006" key="4">
    <source>
        <dbReference type="Google" id="ProtNLM"/>
    </source>
</evidence>
<dbReference type="Proteomes" id="UP000799441">
    <property type="component" value="Unassembled WGS sequence"/>
</dbReference>
<name>A0A9P4QEN2_9PEZI</name>